<feature type="domain" description="ABC transporter" evidence="11">
    <location>
        <begin position="632"/>
        <end position="863"/>
    </location>
</feature>
<dbReference type="Pfam" id="PF00005">
    <property type="entry name" value="ABC_tran"/>
    <property type="match status" value="1"/>
</dbReference>
<reference evidence="14" key="1">
    <citation type="submission" date="2016-06" db="UniProtKB">
        <authorList>
            <consortium name="WormBaseParasite"/>
        </authorList>
    </citation>
    <scope>IDENTIFICATION</scope>
</reference>
<feature type="transmembrane region" description="Helical" evidence="10">
    <location>
        <begin position="1112"/>
        <end position="1134"/>
    </location>
</feature>
<dbReference type="InterPro" id="IPR017871">
    <property type="entry name" value="ABC_transporter-like_CS"/>
</dbReference>
<dbReference type="InterPro" id="IPR003593">
    <property type="entry name" value="AAA+_ATPase"/>
</dbReference>
<keyword evidence="6" id="KW-0067">ATP-binding</keyword>
<dbReference type="OrthoDB" id="10255969at2759"/>
<feature type="transmembrane region" description="Helical" evidence="10">
    <location>
        <begin position="501"/>
        <end position="521"/>
    </location>
</feature>
<feature type="transmembrane region" description="Helical" evidence="10">
    <location>
        <begin position="550"/>
        <end position="568"/>
    </location>
</feature>
<dbReference type="GO" id="GO:0016020">
    <property type="term" value="C:membrane"/>
    <property type="evidence" value="ECO:0007669"/>
    <property type="project" value="UniProtKB-SubCell"/>
</dbReference>
<evidence type="ECO:0000256" key="3">
    <source>
        <dbReference type="ARBA" id="ARBA00022692"/>
    </source>
</evidence>
<evidence type="ECO:0000256" key="9">
    <source>
        <dbReference type="SAM" id="MobiDB-lite"/>
    </source>
</evidence>
<feature type="compositionally biased region" description="Basic residues" evidence="9">
    <location>
        <begin position="1014"/>
        <end position="1024"/>
    </location>
</feature>
<organism evidence="14">
    <name type="scientific">Echinostoma caproni</name>
    <dbReference type="NCBI Taxonomy" id="27848"/>
    <lineage>
        <taxon>Eukaryota</taxon>
        <taxon>Metazoa</taxon>
        <taxon>Spiralia</taxon>
        <taxon>Lophotrochozoa</taxon>
        <taxon>Platyhelminthes</taxon>
        <taxon>Trematoda</taxon>
        <taxon>Digenea</taxon>
        <taxon>Plagiorchiida</taxon>
        <taxon>Echinostomata</taxon>
        <taxon>Echinostomatoidea</taxon>
        <taxon>Echinostomatidae</taxon>
        <taxon>Echinostoma</taxon>
    </lineage>
</organism>
<evidence type="ECO:0000256" key="10">
    <source>
        <dbReference type="SAM" id="Phobius"/>
    </source>
</evidence>
<gene>
    <name evidence="12" type="ORF">ECPE_LOCUS10198</name>
</gene>
<feature type="transmembrane region" description="Helical" evidence="10">
    <location>
        <begin position="1440"/>
        <end position="1461"/>
    </location>
</feature>
<dbReference type="GO" id="GO:0005319">
    <property type="term" value="F:lipid transporter activity"/>
    <property type="evidence" value="ECO:0007669"/>
    <property type="project" value="TreeGrafter"/>
</dbReference>
<evidence type="ECO:0000313" key="13">
    <source>
        <dbReference type="Proteomes" id="UP000272942"/>
    </source>
</evidence>
<evidence type="ECO:0000259" key="11">
    <source>
        <dbReference type="PROSITE" id="PS50893"/>
    </source>
</evidence>
<evidence type="ECO:0000256" key="2">
    <source>
        <dbReference type="ARBA" id="ARBA00022448"/>
    </source>
</evidence>
<evidence type="ECO:0000256" key="6">
    <source>
        <dbReference type="ARBA" id="ARBA00022840"/>
    </source>
</evidence>
<dbReference type="EMBL" id="UZAN01048671">
    <property type="protein sequence ID" value="VDP86651.1"/>
    <property type="molecule type" value="Genomic_DNA"/>
</dbReference>
<feature type="region of interest" description="Disordered" evidence="9">
    <location>
        <begin position="44"/>
        <end position="63"/>
    </location>
</feature>
<dbReference type="Proteomes" id="UP000272942">
    <property type="component" value="Unassembled WGS sequence"/>
</dbReference>
<evidence type="ECO:0000256" key="4">
    <source>
        <dbReference type="ARBA" id="ARBA00022737"/>
    </source>
</evidence>
<keyword evidence="7 10" id="KW-1133">Transmembrane helix</keyword>
<evidence type="ECO:0000313" key="12">
    <source>
        <dbReference type="EMBL" id="VDP86651.1"/>
    </source>
</evidence>
<dbReference type="GO" id="GO:0005524">
    <property type="term" value="F:ATP binding"/>
    <property type="evidence" value="ECO:0007669"/>
    <property type="project" value="UniProtKB-KW"/>
</dbReference>
<comment type="subcellular location">
    <subcellularLocation>
        <location evidence="1">Membrane</location>
        <topology evidence="1">Multi-pass membrane protein</topology>
    </subcellularLocation>
</comment>
<dbReference type="InterPro" id="IPR026082">
    <property type="entry name" value="ABCA"/>
</dbReference>
<keyword evidence="13" id="KW-1185">Reference proteome</keyword>
<name>A0A183ATB3_9TREM</name>
<evidence type="ECO:0000256" key="5">
    <source>
        <dbReference type="ARBA" id="ARBA00022741"/>
    </source>
</evidence>
<keyword evidence="2" id="KW-0813">Transport</keyword>
<dbReference type="Pfam" id="PF12698">
    <property type="entry name" value="ABC2_membrane_3"/>
    <property type="match status" value="2"/>
</dbReference>
<reference evidence="12 13" key="2">
    <citation type="submission" date="2018-11" db="EMBL/GenBank/DDBJ databases">
        <authorList>
            <consortium name="Pathogen Informatics"/>
        </authorList>
    </citation>
    <scope>NUCLEOTIDE SEQUENCE [LARGE SCALE GENOMIC DNA]</scope>
    <source>
        <strain evidence="12 13">Egypt</strain>
    </source>
</reference>
<keyword evidence="4" id="KW-0677">Repeat</keyword>
<sequence>MSQLFCGVKPEENDIGLAVSLLKSLNGTTAASMVSGTVSRVARSTNIDNSSNQEPNKNVTSTTEAPKTFCQRLIELLMIRPIQPYTERIRFFLYTYIYYYPSTFVTDTIMKRATASHRLLIKLRDTLTQIQSHTMPTLNEFLLNSDSINRFRKALQACAETGTADSIACRDLLTFLDPSPDPNRTELNIFTVLKNINILFGYVLEILKCANLKSRLVPSTKTQFEGYMELFQKPTFPSGIGVDFRRVPKTLNWTAITNTSEHVFEIALRKIEDTYNFKVFDRYWTPRPRQNPKNGDMKYITTGFIDLQESISQAIVSIASSKPDLLDTPADPTELYSNRITAQQLKLFPTPCYTDRSFLASMAKMLPQFLLFAWIFTAMFTAKCIVEEKEQRLKEFTKIMGVSNMTHWLGWLTMNLLIVLPCSILITLMLKYTRVLQDTNYGILLFLFISYVFSVIALTFLCSTFFTHANLGAVVTGMIYFILYLPTPMILSNEAALPPSAFYGASVSTQVAFSLGMYYILRAESYGMGTRWSTFWSNDQVSMEFSPGKATLMLWVDTAIYLILTWYIEAVYPGRYGVRKPLYFPFTRAYWQSSRDIESDSLNDIPKDLDEPIFTKDSTLFEPPPENALIGIAIRDLTKKYKKRSKPALDGLSMNFYADQVTSLLGHNGAGKSTLMSILTGMQSASSGLALVAGHDIQKQLQTVRDMVGFCPQYNILFDNLTVAEHIQFYASLKGVDRRTISSEIDRLMDVLGFPDKRDDRSKSLSGGQKRKLSVAIAFVGRSKVVFLDEPTAGVDPYSRRSIWDLIICLKPGRTIVLTTHHMDEADILGDRIAIISQGRLKCEGSSLFLKANHGQGYHLILQRIADDNDSTTETSSSIHNQEILDYIQRYMPMAELVDVCATELTLQLPGHYAIDGTFTHFFKHMESNPPHQVPDALLKLGIVGYGLSDTSLEEVFLEMADDPAHQVDLLDEIESVNTASNDVESEQHFKKEDAEKERNGLEQNASERDNGDRKRRGHFARRRSQLDTLRHSSRLQRFTDGGQLPAPATRRSLVDRRRLFSQNTSQTKRSQITKTDLKQLSLEELKVSVMQQLRAMFPKRFHHFKRYKKGWLIEFLLPILLILLAMGFISIVVRVTMKNPPMPISPWLMAPKRGELATFYENQAYAKEDPQEWSLSSGQIYQVVMDYERALGAPYGWTGTRCLPKEIYQFIPQDHSSCEETWTSLPPWEPQFELSAVEREMARNSSHVVCSCRTGGQICPADSIKPNPPPHVDLQTTDVLYNLTAYNVTEYLLKTSDHFFLRRFGGLSFILDPNWPIRGLMEQFLNPKNPLYAAMGALTPVVNQTGVNKTDPAWADLANIIRLMLPPPYHMRIWFNNKGYVSSVAYLNMLQNMQLRMVEGVTALTTRRSYGLVIINHPLDSPPEVSVSDSAPLFYDATLALFTILALSFIPASFITFLVLEVQTGSKHLQMVSGLNGYVYWLSVYLWDIVNFIAPTLLCVIVFVAFQKYAYIGSDSIGAFLGLLFLYGLSVLPMLYPASFFIRNPSTALVIVAVFNLLLGATTVMATFLLDYLQQGDSSLIPINSALKSIFLIFPQYAFGRGIYNLAIRYNLLALRDSGLIDTQDWENPFAWNVVGRHLFAMGLEAIIYSVLVVLIEHDFYRSRIRDYFHARYPRLEKRYTHRLQKRLARLDREDGTGVANDVREEQYRVRKCMFKQTDTFFTAIVGQHE</sequence>
<dbReference type="GO" id="GO:0140359">
    <property type="term" value="F:ABC-type transporter activity"/>
    <property type="evidence" value="ECO:0007669"/>
    <property type="project" value="InterPro"/>
</dbReference>
<evidence type="ECO:0000256" key="8">
    <source>
        <dbReference type="ARBA" id="ARBA00023136"/>
    </source>
</evidence>
<dbReference type="SMART" id="SM00382">
    <property type="entry name" value="AAA"/>
    <property type="match status" value="1"/>
</dbReference>
<feature type="transmembrane region" description="Helical" evidence="10">
    <location>
        <begin position="441"/>
        <end position="462"/>
    </location>
</feature>
<feature type="compositionally biased region" description="Basic and acidic residues" evidence="9">
    <location>
        <begin position="986"/>
        <end position="1013"/>
    </location>
</feature>
<protein>
    <submittedName>
        <fullName evidence="14">ABC transporter domain-containing protein</fullName>
    </submittedName>
</protein>
<keyword evidence="8 10" id="KW-0472">Membrane</keyword>
<dbReference type="GO" id="GO:0016887">
    <property type="term" value="F:ATP hydrolysis activity"/>
    <property type="evidence" value="ECO:0007669"/>
    <property type="project" value="InterPro"/>
</dbReference>
<evidence type="ECO:0000256" key="1">
    <source>
        <dbReference type="ARBA" id="ARBA00004141"/>
    </source>
</evidence>
<dbReference type="InterPro" id="IPR013525">
    <property type="entry name" value="ABC2_TM"/>
</dbReference>
<dbReference type="PANTHER" id="PTHR19229">
    <property type="entry name" value="ATP-BINDING CASSETTE TRANSPORTER SUBFAMILY A ABCA"/>
    <property type="match status" value="1"/>
</dbReference>
<dbReference type="Gene3D" id="3.40.50.300">
    <property type="entry name" value="P-loop containing nucleotide triphosphate hydrolases"/>
    <property type="match status" value="1"/>
</dbReference>
<feature type="region of interest" description="Disordered" evidence="9">
    <location>
        <begin position="979"/>
        <end position="1026"/>
    </location>
</feature>
<feature type="transmembrane region" description="Helical" evidence="10">
    <location>
        <begin position="1481"/>
        <end position="1506"/>
    </location>
</feature>
<feature type="transmembrane region" description="Helical" evidence="10">
    <location>
        <begin position="1631"/>
        <end position="1657"/>
    </location>
</feature>
<feature type="transmembrane region" description="Helical" evidence="10">
    <location>
        <begin position="1518"/>
        <end position="1537"/>
    </location>
</feature>
<evidence type="ECO:0000256" key="7">
    <source>
        <dbReference type="ARBA" id="ARBA00022989"/>
    </source>
</evidence>
<keyword evidence="5" id="KW-0547">Nucleotide-binding</keyword>
<feature type="transmembrane region" description="Helical" evidence="10">
    <location>
        <begin position="407"/>
        <end position="429"/>
    </location>
</feature>
<dbReference type="FunFam" id="3.40.50.300:FF:000298">
    <property type="entry name" value="ATP-binding cassette sub-family A member 12"/>
    <property type="match status" value="1"/>
</dbReference>
<feature type="transmembrane region" description="Helical" evidence="10">
    <location>
        <begin position="365"/>
        <end position="386"/>
    </location>
</feature>
<dbReference type="CDD" id="cd03263">
    <property type="entry name" value="ABC_subfamily_A"/>
    <property type="match status" value="1"/>
</dbReference>
<dbReference type="SUPFAM" id="SSF52540">
    <property type="entry name" value="P-loop containing nucleoside triphosphate hydrolases"/>
    <property type="match status" value="1"/>
</dbReference>
<proteinExistence type="predicted"/>
<feature type="transmembrane region" description="Helical" evidence="10">
    <location>
        <begin position="469"/>
        <end position="489"/>
    </location>
</feature>
<feature type="transmembrane region" description="Helical" evidence="10">
    <location>
        <begin position="1549"/>
        <end position="1571"/>
    </location>
</feature>
<evidence type="ECO:0000313" key="14">
    <source>
        <dbReference type="WBParaSite" id="ECPE_0001023001-mRNA-1"/>
    </source>
</evidence>
<dbReference type="InterPro" id="IPR027417">
    <property type="entry name" value="P-loop_NTPase"/>
</dbReference>
<dbReference type="InterPro" id="IPR003439">
    <property type="entry name" value="ABC_transporter-like_ATP-bd"/>
</dbReference>
<dbReference type="WBParaSite" id="ECPE_0001023001-mRNA-1">
    <property type="protein sequence ID" value="ECPE_0001023001-mRNA-1"/>
    <property type="gene ID" value="ECPE_0001023001"/>
</dbReference>
<dbReference type="PROSITE" id="PS00211">
    <property type="entry name" value="ABC_TRANSPORTER_1"/>
    <property type="match status" value="1"/>
</dbReference>
<dbReference type="PROSITE" id="PS50893">
    <property type="entry name" value="ABC_TRANSPORTER_2"/>
    <property type="match status" value="1"/>
</dbReference>
<keyword evidence="3 10" id="KW-0812">Transmembrane</keyword>
<dbReference type="PANTHER" id="PTHR19229:SF250">
    <property type="entry name" value="ABC TRANSPORTER DOMAIN-CONTAINING PROTEIN-RELATED"/>
    <property type="match status" value="1"/>
</dbReference>
<accession>A0A183ATB3</accession>